<name>A0A067CN41_SAPPC</name>
<dbReference type="AlphaFoldDB" id="A0A067CN41"/>
<organism evidence="2 3">
    <name type="scientific">Saprolegnia parasitica (strain CBS 223.65)</name>
    <dbReference type="NCBI Taxonomy" id="695850"/>
    <lineage>
        <taxon>Eukaryota</taxon>
        <taxon>Sar</taxon>
        <taxon>Stramenopiles</taxon>
        <taxon>Oomycota</taxon>
        <taxon>Saprolegniomycetes</taxon>
        <taxon>Saprolegniales</taxon>
        <taxon>Saprolegniaceae</taxon>
        <taxon>Saprolegnia</taxon>
    </lineage>
</organism>
<protein>
    <submittedName>
        <fullName evidence="2">Uncharacterized protein</fullName>
    </submittedName>
</protein>
<evidence type="ECO:0000256" key="1">
    <source>
        <dbReference type="ARBA" id="ARBA00022737"/>
    </source>
</evidence>
<dbReference type="VEuPathDB" id="FungiDB:SPRG_03149"/>
<dbReference type="GeneID" id="24125678"/>
<evidence type="ECO:0000313" key="3">
    <source>
        <dbReference type="Proteomes" id="UP000030745"/>
    </source>
</evidence>
<reference evidence="2 3" key="1">
    <citation type="journal article" date="2013" name="PLoS Genet.">
        <title>Distinctive expansion of potential virulence genes in the genome of the oomycete fish pathogen Saprolegnia parasitica.</title>
        <authorList>
            <person name="Jiang R.H."/>
            <person name="de Bruijn I."/>
            <person name="Haas B.J."/>
            <person name="Belmonte R."/>
            <person name="Lobach L."/>
            <person name="Christie J."/>
            <person name="van den Ackerveken G."/>
            <person name="Bottin A."/>
            <person name="Bulone V."/>
            <person name="Diaz-Moreno S.M."/>
            <person name="Dumas B."/>
            <person name="Fan L."/>
            <person name="Gaulin E."/>
            <person name="Govers F."/>
            <person name="Grenville-Briggs L.J."/>
            <person name="Horner N.R."/>
            <person name="Levin J.Z."/>
            <person name="Mammella M."/>
            <person name="Meijer H.J."/>
            <person name="Morris P."/>
            <person name="Nusbaum C."/>
            <person name="Oome S."/>
            <person name="Phillips A.J."/>
            <person name="van Rooyen D."/>
            <person name="Rzeszutek E."/>
            <person name="Saraiva M."/>
            <person name="Secombes C.J."/>
            <person name="Seidl M.F."/>
            <person name="Snel B."/>
            <person name="Stassen J.H."/>
            <person name="Sykes S."/>
            <person name="Tripathy S."/>
            <person name="van den Berg H."/>
            <person name="Vega-Arreguin J.C."/>
            <person name="Wawra S."/>
            <person name="Young S.K."/>
            <person name="Zeng Q."/>
            <person name="Dieguez-Uribeondo J."/>
            <person name="Russ C."/>
            <person name="Tyler B.M."/>
            <person name="van West P."/>
        </authorList>
    </citation>
    <scope>NUCLEOTIDE SEQUENCE [LARGE SCALE GENOMIC DNA]</scope>
    <source>
        <strain evidence="2 3">CBS 223.65</strain>
    </source>
</reference>
<dbReference type="SMART" id="SM00368">
    <property type="entry name" value="LRR_RI"/>
    <property type="match status" value="5"/>
</dbReference>
<dbReference type="InterPro" id="IPR001611">
    <property type="entry name" value="Leu-rich_rpt"/>
</dbReference>
<keyword evidence="3" id="KW-1185">Reference proteome</keyword>
<dbReference type="RefSeq" id="XP_012197132.1">
    <property type="nucleotide sequence ID" value="XM_012341742.1"/>
</dbReference>
<keyword evidence="1" id="KW-0677">Repeat</keyword>
<dbReference type="OMA" id="PLQCWRE"/>
<dbReference type="PROSITE" id="PS51450">
    <property type="entry name" value="LRR"/>
    <property type="match status" value="1"/>
</dbReference>
<gene>
    <name evidence="2" type="ORF">SPRG_03149</name>
</gene>
<dbReference type="Pfam" id="PF13516">
    <property type="entry name" value="LRR_6"/>
    <property type="match status" value="2"/>
</dbReference>
<accession>A0A067CN41</accession>
<sequence length="421" mass="46741">MPRDCLGYPLQCWRELSTRMPLDELWPRLRLPARLRDDDAALFRGASLVFSHVVLSQPLDLTLLRRCVQPNARLQLHASSLPLAPTPAWFQELATFSVASLQGARRSCEGLTSALPFFRSLCTLDLGRSEPMTNQQQGDLVHALETGLPALLSLRLRHEQLTKEALGALAAWIATRPVRGVGLVGCGDAAPRAFCTALHASDTLHTLDMEQSPLGLKICRDVSPGHWPHLTTLRLHACALTARSVKKLLPGLPARSLRKLDLSENPIGDKGLQLLLEWLPASSVHYLQLANAGLTPKGLMALASTLRRPSRLVTVYLENEAIDDRSLARFVKLTAQSPTLQYLALWHMAVAVESAMDMVNALYHNQKLEVVLLGSSALTTRAAQIVDSCYGVRATRFSWPRRHLRRRHWTSTRCKLRSTVQ</sequence>
<dbReference type="InterPro" id="IPR032675">
    <property type="entry name" value="LRR_dom_sf"/>
</dbReference>
<dbReference type="PANTHER" id="PTHR24111:SF0">
    <property type="entry name" value="LEUCINE-RICH REPEAT-CONTAINING PROTEIN"/>
    <property type="match status" value="1"/>
</dbReference>
<dbReference type="Gene3D" id="3.80.10.10">
    <property type="entry name" value="Ribonuclease Inhibitor"/>
    <property type="match status" value="1"/>
</dbReference>
<dbReference type="OrthoDB" id="120976at2759"/>
<proteinExistence type="predicted"/>
<dbReference type="PANTHER" id="PTHR24111">
    <property type="entry name" value="LEUCINE-RICH REPEAT-CONTAINING PROTEIN 34"/>
    <property type="match status" value="1"/>
</dbReference>
<dbReference type="Proteomes" id="UP000030745">
    <property type="component" value="Unassembled WGS sequence"/>
</dbReference>
<dbReference type="SUPFAM" id="SSF52047">
    <property type="entry name" value="RNI-like"/>
    <property type="match status" value="1"/>
</dbReference>
<dbReference type="EMBL" id="KK583196">
    <property type="protein sequence ID" value="KDO31933.1"/>
    <property type="molecule type" value="Genomic_DNA"/>
</dbReference>
<dbReference type="InterPro" id="IPR052201">
    <property type="entry name" value="LRR-containing_regulator"/>
</dbReference>
<dbReference type="KEGG" id="spar:SPRG_03149"/>
<evidence type="ECO:0000313" key="2">
    <source>
        <dbReference type="EMBL" id="KDO31933.1"/>
    </source>
</evidence>